<keyword evidence="3" id="KW-0255">Endonuclease</keyword>
<dbReference type="InterPro" id="IPR047655">
    <property type="entry name" value="Transpos_IS630-like"/>
</dbReference>
<dbReference type="InterPro" id="IPR002492">
    <property type="entry name" value="Transposase_Tc1-like"/>
</dbReference>
<dbReference type="InterPro" id="IPR036397">
    <property type="entry name" value="RNaseH_sf"/>
</dbReference>
<keyword evidence="3" id="KW-0540">Nuclease</keyword>
<reference evidence="3" key="1">
    <citation type="journal article" date="2023" name="Mol. Phylogenet. Evol.">
        <title>Genome-scale phylogeny and comparative genomics of the fungal order Sordariales.</title>
        <authorList>
            <person name="Hensen N."/>
            <person name="Bonometti L."/>
            <person name="Westerberg I."/>
            <person name="Brannstrom I.O."/>
            <person name="Guillou S."/>
            <person name="Cros-Aarteil S."/>
            <person name="Calhoun S."/>
            <person name="Haridas S."/>
            <person name="Kuo A."/>
            <person name="Mondo S."/>
            <person name="Pangilinan J."/>
            <person name="Riley R."/>
            <person name="LaButti K."/>
            <person name="Andreopoulos B."/>
            <person name="Lipzen A."/>
            <person name="Chen C."/>
            <person name="Yan M."/>
            <person name="Daum C."/>
            <person name="Ng V."/>
            <person name="Clum A."/>
            <person name="Steindorff A."/>
            <person name="Ohm R.A."/>
            <person name="Martin F."/>
            <person name="Silar P."/>
            <person name="Natvig D.O."/>
            <person name="Lalanne C."/>
            <person name="Gautier V."/>
            <person name="Ament-Velasquez S.L."/>
            <person name="Kruys A."/>
            <person name="Hutchinson M.I."/>
            <person name="Powell A.J."/>
            <person name="Barry K."/>
            <person name="Miller A.N."/>
            <person name="Grigoriev I.V."/>
            <person name="Debuchy R."/>
            <person name="Gladieux P."/>
            <person name="Hiltunen Thoren M."/>
            <person name="Johannesson H."/>
        </authorList>
    </citation>
    <scope>NUCLEOTIDE SEQUENCE</scope>
    <source>
        <strain evidence="3">PSN293</strain>
    </source>
</reference>
<dbReference type="InterPro" id="IPR038717">
    <property type="entry name" value="Tc1-like_DDE_dom"/>
</dbReference>
<keyword evidence="4" id="KW-1185">Reference proteome</keyword>
<dbReference type="PANTHER" id="PTHR23022:SF135">
    <property type="entry name" value="SI:DKEY-77F5.3"/>
    <property type="match status" value="1"/>
</dbReference>
<dbReference type="EMBL" id="MU858330">
    <property type="protein sequence ID" value="KAK4206990.1"/>
    <property type="molecule type" value="Genomic_DNA"/>
</dbReference>
<dbReference type="GO" id="GO:0004519">
    <property type="term" value="F:endonuclease activity"/>
    <property type="evidence" value="ECO:0007669"/>
    <property type="project" value="UniProtKB-KW"/>
</dbReference>
<dbReference type="InterPro" id="IPR012337">
    <property type="entry name" value="RNaseH-like_sf"/>
</dbReference>
<name>A0AAN6XWS8_9PEZI</name>
<dbReference type="Gene3D" id="1.10.10.10">
    <property type="entry name" value="Winged helix-like DNA-binding domain superfamily/Winged helix DNA-binding domain"/>
    <property type="match status" value="1"/>
</dbReference>
<protein>
    <submittedName>
        <fullName evidence="3">DDE superfamily endonuclease-domain-containing protein</fullName>
    </submittedName>
</protein>
<dbReference type="InterPro" id="IPR052338">
    <property type="entry name" value="Transposase_5"/>
</dbReference>
<evidence type="ECO:0000259" key="2">
    <source>
        <dbReference type="Pfam" id="PF13358"/>
    </source>
</evidence>
<dbReference type="InterPro" id="IPR036388">
    <property type="entry name" value="WH-like_DNA-bd_sf"/>
</dbReference>
<organism evidence="3 4">
    <name type="scientific">Rhypophila decipiens</name>
    <dbReference type="NCBI Taxonomy" id="261697"/>
    <lineage>
        <taxon>Eukaryota</taxon>
        <taxon>Fungi</taxon>
        <taxon>Dikarya</taxon>
        <taxon>Ascomycota</taxon>
        <taxon>Pezizomycotina</taxon>
        <taxon>Sordariomycetes</taxon>
        <taxon>Sordariomycetidae</taxon>
        <taxon>Sordariales</taxon>
        <taxon>Naviculisporaceae</taxon>
        <taxon>Rhypophila</taxon>
    </lineage>
</organism>
<dbReference type="Pfam" id="PF13358">
    <property type="entry name" value="DDE_3"/>
    <property type="match status" value="1"/>
</dbReference>
<sequence length="370" mass="44102">MASKLRAFGTEISRNRRLNSELSKEVRSAIISAQFAGEKKAQLARDFGVHRNTINRTLDRWQHHHTLKSLPRTGRPQVLSPRQIRLILRIVRKDPKIKWKSLRNELPFEVTIRTLQTVLQRQFDLRKWRSPRRPSLDESDARQRYAHCKAWRPREQELVEYTIYSDECSIQNDPNGGVGWVFRYGHEKFRKDLVNRTQQAASLSFIVYAWIRKGPGGKSPLVFMERDPQAPRGCYSSQSYIMALDQVLRSQYRRHRGQRFLYQQDNARIHTSRATKEWFRAWGVPVIDWPPYSPDFNPIEHIWKRLKDLIYELHPQFADLKDKEVDRATAKEWILDAWEHVDQGFIDSLLDSVPRRRKAVREARRWYTKY</sequence>
<dbReference type="Pfam" id="PF01498">
    <property type="entry name" value="HTH_Tnp_Tc3_2"/>
    <property type="match status" value="1"/>
</dbReference>
<dbReference type="GO" id="GO:0006313">
    <property type="term" value="P:DNA transposition"/>
    <property type="evidence" value="ECO:0007669"/>
    <property type="project" value="InterPro"/>
</dbReference>
<gene>
    <name evidence="3" type="ORF">QBC37DRAFT_299685</name>
</gene>
<dbReference type="Gene3D" id="3.30.420.10">
    <property type="entry name" value="Ribonuclease H-like superfamily/Ribonuclease H"/>
    <property type="match status" value="1"/>
</dbReference>
<dbReference type="GO" id="GO:0015074">
    <property type="term" value="P:DNA integration"/>
    <property type="evidence" value="ECO:0007669"/>
    <property type="project" value="InterPro"/>
</dbReference>
<dbReference type="NCBIfam" id="NF033545">
    <property type="entry name" value="transpos_IS630"/>
    <property type="match status" value="1"/>
</dbReference>
<evidence type="ECO:0000313" key="3">
    <source>
        <dbReference type="EMBL" id="KAK4206990.1"/>
    </source>
</evidence>
<dbReference type="SUPFAM" id="SSF53098">
    <property type="entry name" value="Ribonuclease H-like"/>
    <property type="match status" value="1"/>
</dbReference>
<reference evidence="3" key="2">
    <citation type="submission" date="2023-05" db="EMBL/GenBank/DDBJ databases">
        <authorList>
            <consortium name="Lawrence Berkeley National Laboratory"/>
            <person name="Steindorff A."/>
            <person name="Hensen N."/>
            <person name="Bonometti L."/>
            <person name="Westerberg I."/>
            <person name="Brannstrom I.O."/>
            <person name="Guillou S."/>
            <person name="Cros-Aarteil S."/>
            <person name="Calhoun S."/>
            <person name="Haridas S."/>
            <person name="Kuo A."/>
            <person name="Mondo S."/>
            <person name="Pangilinan J."/>
            <person name="Riley R."/>
            <person name="Labutti K."/>
            <person name="Andreopoulos B."/>
            <person name="Lipzen A."/>
            <person name="Chen C."/>
            <person name="Yanf M."/>
            <person name="Daum C."/>
            <person name="Ng V."/>
            <person name="Clum A."/>
            <person name="Ohm R."/>
            <person name="Martin F."/>
            <person name="Silar P."/>
            <person name="Natvig D."/>
            <person name="Lalanne C."/>
            <person name="Gautier V."/>
            <person name="Ament-Velasquez S.L."/>
            <person name="Kruys A."/>
            <person name="Hutchinson M.I."/>
            <person name="Powell A.J."/>
            <person name="Barry K."/>
            <person name="Miller A.N."/>
            <person name="Grigoriev I.V."/>
            <person name="Debuchy R."/>
            <person name="Gladieux P."/>
            <person name="Thoren M.H."/>
            <person name="Johannesson H."/>
        </authorList>
    </citation>
    <scope>NUCLEOTIDE SEQUENCE</scope>
    <source>
        <strain evidence="3">PSN293</strain>
    </source>
</reference>
<dbReference type="AlphaFoldDB" id="A0AAN6XWS8"/>
<feature type="domain" description="Transposase Tc1-like" evidence="1">
    <location>
        <begin position="85"/>
        <end position="152"/>
    </location>
</feature>
<dbReference type="GO" id="GO:0003677">
    <property type="term" value="F:DNA binding"/>
    <property type="evidence" value="ECO:0007669"/>
    <property type="project" value="InterPro"/>
</dbReference>
<dbReference type="Proteomes" id="UP001301769">
    <property type="component" value="Unassembled WGS sequence"/>
</dbReference>
<keyword evidence="3" id="KW-0378">Hydrolase</keyword>
<accession>A0AAN6XWS8</accession>
<evidence type="ECO:0000259" key="1">
    <source>
        <dbReference type="Pfam" id="PF01498"/>
    </source>
</evidence>
<evidence type="ECO:0000313" key="4">
    <source>
        <dbReference type="Proteomes" id="UP001301769"/>
    </source>
</evidence>
<dbReference type="SUPFAM" id="SSF46689">
    <property type="entry name" value="Homeodomain-like"/>
    <property type="match status" value="1"/>
</dbReference>
<comment type="caution">
    <text evidence="3">The sequence shown here is derived from an EMBL/GenBank/DDBJ whole genome shotgun (WGS) entry which is preliminary data.</text>
</comment>
<dbReference type="PANTHER" id="PTHR23022">
    <property type="entry name" value="TRANSPOSABLE ELEMENT-RELATED"/>
    <property type="match status" value="1"/>
</dbReference>
<proteinExistence type="predicted"/>
<dbReference type="InterPro" id="IPR009057">
    <property type="entry name" value="Homeodomain-like_sf"/>
</dbReference>
<feature type="domain" description="Tc1-like transposase DDE" evidence="2">
    <location>
        <begin position="234"/>
        <end position="318"/>
    </location>
</feature>